<comment type="caution">
    <text evidence="2">The sequence shown here is derived from an EMBL/GenBank/DDBJ whole genome shotgun (WGS) entry which is preliminary data.</text>
</comment>
<dbReference type="Proteomes" id="UP001208651">
    <property type="component" value="Unassembled WGS sequence"/>
</dbReference>
<gene>
    <name evidence="2" type="ORF">LZT28_17175</name>
</gene>
<protein>
    <recommendedName>
        <fullName evidence="4">Ribbon-helix-helix protein, CopG family</fullName>
    </recommendedName>
</protein>
<accession>A0AAW5RMF8</accession>
<evidence type="ECO:0008006" key="4">
    <source>
        <dbReference type="Google" id="ProtNLM"/>
    </source>
</evidence>
<organism evidence="2 3">
    <name type="scientific">Aeromonas media</name>
    <dbReference type="NCBI Taxonomy" id="651"/>
    <lineage>
        <taxon>Bacteria</taxon>
        <taxon>Pseudomonadati</taxon>
        <taxon>Pseudomonadota</taxon>
        <taxon>Gammaproteobacteria</taxon>
        <taxon>Aeromonadales</taxon>
        <taxon>Aeromonadaceae</taxon>
        <taxon>Aeromonas</taxon>
    </lineage>
</organism>
<name>A0AAW5RMF8_AERME</name>
<evidence type="ECO:0000256" key="1">
    <source>
        <dbReference type="SAM" id="MobiDB-lite"/>
    </source>
</evidence>
<dbReference type="RefSeq" id="WP_101617246.1">
    <property type="nucleotide sequence ID" value="NZ_JAJVCY010000039.1"/>
</dbReference>
<reference evidence="2" key="1">
    <citation type="submission" date="2022-01" db="EMBL/GenBank/DDBJ databases">
        <title>Comparison of Fish pathogen Aeromonas spp.</title>
        <authorList>
            <person name="Dubey S."/>
            <person name="Sorum H."/>
            <person name="Munangandu H.M."/>
        </authorList>
    </citation>
    <scope>NUCLEOTIDE SEQUENCE</scope>
    <source>
        <strain evidence="2">SD/21-15</strain>
    </source>
</reference>
<feature type="region of interest" description="Disordered" evidence="1">
    <location>
        <begin position="1"/>
        <end position="23"/>
    </location>
</feature>
<evidence type="ECO:0000313" key="2">
    <source>
        <dbReference type="EMBL" id="MCV3289961.1"/>
    </source>
</evidence>
<sequence>MQESDSNRRRGAPHKPDEMKRTARLGAVQLTEEQLATYELVAKMEGKSKSQWIRDTLDARCELALLFAKQPKPE</sequence>
<dbReference type="AlphaFoldDB" id="A0AAW5RMF8"/>
<dbReference type="EMBL" id="JAJVCY010000039">
    <property type="protein sequence ID" value="MCV3289961.1"/>
    <property type="molecule type" value="Genomic_DNA"/>
</dbReference>
<proteinExistence type="predicted"/>
<feature type="compositionally biased region" description="Basic and acidic residues" evidence="1">
    <location>
        <begin position="1"/>
        <end position="21"/>
    </location>
</feature>
<evidence type="ECO:0000313" key="3">
    <source>
        <dbReference type="Proteomes" id="UP001208651"/>
    </source>
</evidence>